<gene>
    <name evidence="2" type="ORF">BV133_2508</name>
    <name evidence="3" type="ORF">BVIRIDIS_16580</name>
</gene>
<dbReference type="KEGG" id="bvr:BVIR_2213"/>
<dbReference type="AlphaFoldDB" id="A0A0H5BI74"/>
<keyword evidence="4" id="KW-1185">Reference proteome</keyword>
<organism evidence="3 4">
    <name type="scientific">Blastochloris viridis</name>
    <name type="common">Rhodopseudomonas viridis</name>
    <dbReference type="NCBI Taxonomy" id="1079"/>
    <lineage>
        <taxon>Bacteria</taxon>
        <taxon>Pseudomonadati</taxon>
        <taxon>Pseudomonadota</taxon>
        <taxon>Alphaproteobacteria</taxon>
        <taxon>Hyphomicrobiales</taxon>
        <taxon>Blastochloridaceae</taxon>
        <taxon>Blastochloris</taxon>
    </lineage>
</organism>
<feature type="chain" id="PRO_5014229166" evidence="1">
    <location>
        <begin position="20"/>
        <end position="401"/>
    </location>
</feature>
<protein>
    <submittedName>
        <fullName evidence="3">Uncharacterized protein</fullName>
    </submittedName>
</protein>
<name>A0A0H5BI74_BLAVI</name>
<dbReference type="Proteomes" id="UP000065734">
    <property type="component" value="Chromosome I"/>
</dbReference>
<dbReference type="EMBL" id="LN907867">
    <property type="protein sequence ID" value="CUU42644.1"/>
    <property type="molecule type" value="Genomic_DNA"/>
</dbReference>
<evidence type="ECO:0000256" key="1">
    <source>
        <dbReference type="SAM" id="SignalP"/>
    </source>
</evidence>
<evidence type="ECO:0000313" key="4">
    <source>
        <dbReference type="Proteomes" id="UP000065734"/>
    </source>
</evidence>
<keyword evidence="1" id="KW-0732">Signal</keyword>
<evidence type="ECO:0000313" key="2">
    <source>
        <dbReference type="EMBL" id="BAS00102.1"/>
    </source>
</evidence>
<accession>A0A0H5BI74</accession>
<dbReference type="EMBL" id="AP014854">
    <property type="protein sequence ID" value="BAS00102.1"/>
    <property type="molecule type" value="Genomic_DNA"/>
</dbReference>
<dbReference type="RefSeq" id="WP_055037660.1">
    <property type="nucleotide sequence ID" value="NZ_AP014854.2"/>
</dbReference>
<dbReference type="OrthoDB" id="8196130at2"/>
<proteinExistence type="predicted"/>
<evidence type="ECO:0000313" key="3">
    <source>
        <dbReference type="EMBL" id="CUU42644.1"/>
    </source>
</evidence>
<reference evidence="2" key="1">
    <citation type="journal article" date="2015" name="Genome Announc.">
        <title>Complete Genome Sequence of the Bacteriochlorophyll b-Producing Photosynthetic Bacterium Blastochloris viridis.</title>
        <authorList>
            <person name="Tsukatani Y."/>
            <person name="Hirose Y."/>
            <person name="Harada J."/>
            <person name="Misawa N."/>
            <person name="Mori K."/>
            <person name="Inoue K."/>
            <person name="Tamiaki H."/>
        </authorList>
    </citation>
    <scope>NUCLEOTIDE SEQUENCE [LARGE SCALE GENOMIC DNA]</scope>
    <source>
        <strain evidence="2">DSM 133</strain>
    </source>
</reference>
<dbReference type="STRING" id="1079.BVIR_2213"/>
<reference evidence="4" key="3">
    <citation type="journal article" date="2016" name="Genome Announc.">
        <title>Revised genome sequence of the purple photosynthetic bacterium Blastochloris viridis.</title>
        <authorList>
            <person name="Liu L.N."/>
            <person name="Faulkner M."/>
            <person name="Liu X."/>
            <person name="Huang F."/>
            <person name="Darby A.C."/>
            <person name="Hall N."/>
        </authorList>
    </citation>
    <scope>NUCLEOTIDE SEQUENCE [LARGE SCALE GENOMIC DNA]</scope>
    <source>
        <strain evidence="4">ATCC 19567 / DSM 133 / F</strain>
    </source>
</reference>
<feature type="signal peptide" evidence="1">
    <location>
        <begin position="1"/>
        <end position="19"/>
    </location>
</feature>
<sequence>MRFRLAALVLAAATLPVQAKDPPKAPAKPAQALETVSYIPLYGDLLGALSADAVLKEIRQGGKLVAAELDVCHAINPRTERKDRFVIALKPDGARLTGSGESTEQKVPISVQLVRKATGKTLAFEGTITRGGTIDKVDIADLTEQTEEQFLEGQPTDIAIEAEPKAFGEVSPIGLAVRVKRDALPGLLQTLRGENVRVTFRTLIEPCHALRAGQQVVQFEVASDRAANLVDKMRTLPGVTDAGWTAAGANDWTVRFPAASWRDAKGLDRDRLAGRIGEIAAGVLGATSRDVAWDPVTGELKLTLKRTSEIAPSLALTDIIDLQMLIAPETTGATSEHAILWLESAALTTADENSGPRLALAGSDDSEGEGGAVQIDTDALLNAFATAFGGQRWDSEAAGWK</sequence>
<reference evidence="3" key="2">
    <citation type="submission" date="2015-11" db="EMBL/GenBank/DDBJ databases">
        <authorList>
            <person name="Zhang Y."/>
            <person name="Guo Z."/>
        </authorList>
    </citation>
    <scope>NUCLEOTIDE SEQUENCE</scope>
    <source>
        <strain evidence="3">1</strain>
    </source>
</reference>